<proteinExistence type="predicted"/>
<protein>
    <submittedName>
        <fullName evidence="1">Uncharacterized protein</fullName>
    </submittedName>
</protein>
<reference evidence="1 2" key="1">
    <citation type="submission" date="2016-10" db="EMBL/GenBank/DDBJ databases">
        <authorList>
            <person name="Varghese N."/>
            <person name="Submissions S."/>
        </authorList>
    </citation>
    <scope>NUCLEOTIDE SEQUENCE [LARGE SCALE GENOMIC DNA]</scope>
    <source>
        <strain evidence="1 2">DSM 16643</strain>
    </source>
</reference>
<dbReference type="AlphaFoldDB" id="A0A1G5VXJ4"/>
<gene>
    <name evidence="1" type="ORF">SAMN02910315_00990</name>
</gene>
<dbReference type="EMBL" id="FMXB01000006">
    <property type="protein sequence ID" value="SDA50620.1"/>
    <property type="molecule type" value="Genomic_DNA"/>
</dbReference>
<organism evidence="1 2">
    <name type="scientific">Methanobrevibacter millerae</name>
    <dbReference type="NCBI Taxonomy" id="230361"/>
    <lineage>
        <taxon>Archaea</taxon>
        <taxon>Methanobacteriati</taxon>
        <taxon>Methanobacteriota</taxon>
        <taxon>Methanomada group</taxon>
        <taxon>Methanobacteria</taxon>
        <taxon>Methanobacteriales</taxon>
        <taxon>Methanobacteriaceae</taxon>
        <taxon>Methanobrevibacter</taxon>
    </lineage>
</organism>
<evidence type="ECO:0000313" key="1">
    <source>
        <dbReference type="EMBL" id="SDA50620.1"/>
    </source>
</evidence>
<sequence>MGYGPFMAEPYFGHRARLYQLDLYSQPERIADVILKAYDCGVKAINLVNNENLLKGFDLACENGCDMKVIATIGKSDVDYMNPNYEVACDVDWQDDIELFSAYDTPIMLVDEFITDAYKWSLTSKILENINDSGALSGIVTAYPYRTTDLLNDNIDMDLFDFYMIPLNSFAYMMDTSSFLKAQREEFREKILDLNKRIIACRIFSVGIQTPKEAFTFLSNLDFVDLITFGVASEDEIKEDMEVLKSF</sequence>
<evidence type="ECO:0000313" key="2">
    <source>
        <dbReference type="Proteomes" id="UP000323439"/>
    </source>
</evidence>
<accession>A0A1G5VXJ4</accession>
<keyword evidence="2" id="KW-1185">Reference proteome</keyword>
<name>A0A1G5VXJ4_9EURY</name>
<dbReference type="Proteomes" id="UP000323439">
    <property type="component" value="Unassembled WGS sequence"/>
</dbReference>
<dbReference type="STRING" id="230361.sm9_0555"/>